<dbReference type="EMBL" id="SDGY01000001">
    <property type="protein sequence ID" value="TYC46839.1"/>
    <property type="molecule type" value="Genomic_DNA"/>
</dbReference>
<evidence type="ECO:0000313" key="1">
    <source>
        <dbReference type="EMBL" id="TYC46839.1"/>
    </source>
</evidence>
<sequence>MSEPKTVMPLISFENGVAQNWNDLRATLNGVEVTAIDSKVDAQSMAALKKDMKQVSDLIKKSVKQNVKDYEQELTERNGGLFAVKDTADSIIEDITEEQNTWNVGRLKQLQPVLQKEIDERNESYQLKTPLTIKADWLKISNFTATGKPTGALTRLLNLEFVQAKAMENEPPKLTEVQEAKKAIKYEFSKVWDDIQDEEIYTGKDFKQMLSEIAKQLN</sequence>
<dbReference type="OrthoDB" id="2142320at2"/>
<dbReference type="AlphaFoldDB" id="A0A6P2CRF9"/>
<organism evidence="1 2">
    <name type="scientific">Leuconostoc litchii</name>
    <dbReference type="NCBI Taxonomy" id="1981069"/>
    <lineage>
        <taxon>Bacteria</taxon>
        <taxon>Bacillati</taxon>
        <taxon>Bacillota</taxon>
        <taxon>Bacilli</taxon>
        <taxon>Lactobacillales</taxon>
        <taxon>Lactobacillaceae</taxon>
        <taxon>Leuconostoc</taxon>
    </lineage>
</organism>
<dbReference type="Proteomes" id="UP000442244">
    <property type="component" value="Unassembled WGS sequence"/>
</dbReference>
<name>A0A6P2CRF9_9LACO</name>
<protein>
    <recommendedName>
        <fullName evidence="3">DUF1351 domain-containing protein</fullName>
    </recommendedName>
</protein>
<proteinExistence type="predicted"/>
<accession>A0A6P2CRF9</accession>
<evidence type="ECO:0000313" key="2">
    <source>
        <dbReference type="Proteomes" id="UP000442244"/>
    </source>
</evidence>
<reference evidence="1 2" key="1">
    <citation type="submission" date="2019-01" db="EMBL/GenBank/DDBJ databases">
        <title>Leuconostoc litchii sp. nov., a novel lactic acid bacterium isolated from lychee.</title>
        <authorList>
            <person name="Wang L.-T."/>
        </authorList>
    </citation>
    <scope>NUCLEOTIDE SEQUENCE [LARGE SCALE GENOMIC DNA]</scope>
    <source>
        <strain evidence="1 2">MB7</strain>
    </source>
</reference>
<dbReference type="RefSeq" id="WP_148604118.1">
    <property type="nucleotide sequence ID" value="NZ_BSUV01000001.1"/>
</dbReference>
<evidence type="ECO:0008006" key="3">
    <source>
        <dbReference type="Google" id="ProtNLM"/>
    </source>
</evidence>
<keyword evidence="2" id="KW-1185">Reference proteome</keyword>
<comment type="caution">
    <text evidence="1">The sequence shown here is derived from an EMBL/GenBank/DDBJ whole genome shotgun (WGS) entry which is preliminary data.</text>
</comment>
<gene>
    <name evidence="1" type="ORF">ESZ47_01475</name>
</gene>